<dbReference type="InterPro" id="IPR058626">
    <property type="entry name" value="MdtA-like_b-barrel"/>
</dbReference>
<evidence type="ECO:0000259" key="6">
    <source>
        <dbReference type="Pfam" id="PF25944"/>
    </source>
</evidence>
<dbReference type="Proteomes" id="UP000249590">
    <property type="component" value="Unassembled WGS sequence"/>
</dbReference>
<evidence type="ECO:0000313" key="8">
    <source>
        <dbReference type="EMBL" id="RAI04449.1"/>
    </source>
</evidence>
<dbReference type="NCBIfam" id="TIGR01730">
    <property type="entry name" value="RND_mfp"/>
    <property type="match status" value="1"/>
</dbReference>
<comment type="subcellular location">
    <subcellularLocation>
        <location evidence="1">Cell envelope</location>
    </subcellularLocation>
</comment>
<dbReference type="Pfam" id="PF25944">
    <property type="entry name" value="Beta-barrel_RND"/>
    <property type="match status" value="1"/>
</dbReference>
<dbReference type="Pfam" id="PF25917">
    <property type="entry name" value="BSH_RND"/>
    <property type="match status" value="1"/>
</dbReference>
<feature type="coiled-coil region" evidence="3">
    <location>
        <begin position="68"/>
        <end position="118"/>
    </location>
</feature>
<dbReference type="Gene3D" id="2.40.50.100">
    <property type="match status" value="1"/>
</dbReference>
<feature type="domain" description="Multidrug resistance protein MdtA-like beta-barrel" evidence="6">
    <location>
        <begin position="166"/>
        <end position="250"/>
    </location>
</feature>
<dbReference type="PANTHER" id="PTHR30158">
    <property type="entry name" value="ACRA/E-RELATED COMPONENT OF DRUG EFFLUX TRANSPORTER"/>
    <property type="match status" value="1"/>
</dbReference>
<dbReference type="SUPFAM" id="SSF111369">
    <property type="entry name" value="HlyD-like secretion proteins"/>
    <property type="match status" value="1"/>
</dbReference>
<comment type="similarity">
    <text evidence="2">Belongs to the membrane fusion protein (MFP) (TC 8.A.1) family.</text>
</comment>
<evidence type="ECO:0000313" key="9">
    <source>
        <dbReference type="Proteomes" id="UP000249590"/>
    </source>
</evidence>
<keyword evidence="9" id="KW-1185">Reference proteome</keyword>
<proteinExistence type="inferred from homology"/>
<dbReference type="GO" id="GO:0046677">
    <property type="term" value="P:response to antibiotic"/>
    <property type="evidence" value="ECO:0007669"/>
    <property type="project" value="TreeGrafter"/>
</dbReference>
<dbReference type="AlphaFoldDB" id="A0A8B2P761"/>
<accession>A0A8B2P761</accession>
<dbReference type="EMBL" id="QHHQ01000001">
    <property type="protein sequence ID" value="RAI04449.1"/>
    <property type="molecule type" value="Genomic_DNA"/>
</dbReference>
<dbReference type="InterPro" id="IPR006143">
    <property type="entry name" value="RND_pump_MFP"/>
</dbReference>
<gene>
    <name evidence="8" type="ORF">DLJ53_01485</name>
</gene>
<evidence type="ECO:0000259" key="7">
    <source>
        <dbReference type="Pfam" id="PF25967"/>
    </source>
</evidence>
<evidence type="ECO:0000256" key="3">
    <source>
        <dbReference type="SAM" id="Coils"/>
    </source>
</evidence>
<dbReference type="Pfam" id="PF25967">
    <property type="entry name" value="RND-MFP_C"/>
    <property type="match status" value="1"/>
</dbReference>
<dbReference type="InterPro" id="IPR058627">
    <property type="entry name" value="MdtA-like_C"/>
</dbReference>
<organism evidence="8 9">
    <name type="scientific">Acuticoccus sediminis</name>
    <dbReference type="NCBI Taxonomy" id="2184697"/>
    <lineage>
        <taxon>Bacteria</taxon>
        <taxon>Pseudomonadati</taxon>
        <taxon>Pseudomonadota</taxon>
        <taxon>Alphaproteobacteria</taxon>
        <taxon>Hyphomicrobiales</taxon>
        <taxon>Amorphaceae</taxon>
        <taxon>Acuticoccus</taxon>
    </lineage>
</organism>
<name>A0A8B2P761_9HYPH</name>
<feature type="region of interest" description="Disordered" evidence="4">
    <location>
        <begin position="339"/>
        <end position="368"/>
    </location>
</feature>
<evidence type="ECO:0000256" key="4">
    <source>
        <dbReference type="SAM" id="MobiDB-lite"/>
    </source>
</evidence>
<dbReference type="GO" id="GO:0030313">
    <property type="term" value="C:cell envelope"/>
    <property type="evidence" value="ECO:0007669"/>
    <property type="project" value="UniProtKB-SubCell"/>
</dbReference>
<dbReference type="Gene3D" id="2.40.420.20">
    <property type="match status" value="1"/>
</dbReference>
<keyword evidence="3" id="KW-0175">Coiled coil</keyword>
<dbReference type="GO" id="GO:0022857">
    <property type="term" value="F:transmembrane transporter activity"/>
    <property type="evidence" value="ECO:0007669"/>
    <property type="project" value="InterPro"/>
</dbReference>
<sequence>MKREEVPYVVTVPGRAVAYEQVDIRPRVGGIVSEVVYTAGRPVKVGDLLFRIEDETYAAEVAADEAAVKSAEAQLSAKKAQVERYTRLEGTGVTRADVQTAEVEVAEAEATLGTARADLRLSRLNLERTEITSPIEGVPSVPNVSVGAVVTANQSDALTTVTRIDPIYVDVAESSARIGRVRASIDSGTLTMGEHLDLHLTLENGEAYDRVGEIVSPGVLVSTTTGTTDIRVRFPNPDRLIMPGQFLRVDAVLGTTEANLVPQGATSRTAEGLLTAFVARDGKAARVTLTTTGSYKNAWIVTDGIAVGDELIVDGLTNLLPGAEVTTVPVTISDDGVVSDALPATGEGASSPVAGPGAAGASATRSGR</sequence>
<evidence type="ECO:0000256" key="2">
    <source>
        <dbReference type="ARBA" id="ARBA00009477"/>
    </source>
</evidence>
<dbReference type="Gene3D" id="1.10.287.470">
    <property type="entry name" value="Helix hairpin bin"/>
    <property type="match status" value="1"/>
</dbReference>
<comment type="caution">
    <text evidence="8">The sequence shown here is derived from an EMBL/GenBank/DDBJ whole genome shotgun (WGS) entry which is preliminary data.</text>
</comment>
<evidence type="ECO:0000259" key="5">
    <source>
        <dbReference type="Pfam" id="PF25917"/>
    </source>
</evidence>
<evidence type="ECO:0000256" key="1">
    <source>
        <dbReference type="ARBA" id="ARBA00004196"/>
    </source>
</evidence>
<dbReference type="InterPro" id="IPR058625">
    <property type="entry name" value="MdtA-like_BSH"/>
</dbReference>
<dbReference type="Gene3D" id="2.40.30.170">
    <property type="match status" value="1"/>
</dbReference>
<feature type="compositionally biased region" description="Low complexity" evidence="4">
    <location>
        <begin position="346"/>
        <end position="368"/>
    </location>
</feature>
<reference evidence="8 9" key="1">
    <citation type="submission" date="2018-05" db="EMBL/GenBank/DDBJ databases">
        <title>Acuticoccus sediminis sp. nov., isolated from deep-sea sediment of Indian Ocean.</title>
        <authorList>
            <person name="Liu X."/>
            <person name="Lai Q."/>
            <person name="Du Y."/>
            <person name="Sun F."/>
            <person name="Zhang X."/>
            <person name="Wang S."/>
            <person name="Shao Z."/>
        </authorList>
    </citation>
    <scope>NUCLEOTIDE SEQUENCE [LARGE SCALE GENOMIC DNA]</scope>
    <source>
        <strain evidence="8 9">PTG4-2</strain>
    </source>
</reference>
<dbReference type="OrthoDB" id="7811737at2"/>
<feature type="domain" description="Multidrug resistance protein MdtA-like barrel-sandwich hybrid" evidence="5">
    <location>
        <begin position="20"/>
        <end position="161"/>
    </location>
</feature>
<dbReference type="PANTHER" id="PTHR30158:SF3">
    <property type="entry name" value="MULTIDRUG EFFLUX PUMP SUBUNIT ACRA-RELATED"/>
    <property type="match status" value="1"/>
</dbReference>
<protein>
    <submittedName>
        <fullName evidence="8">Efflux RND transporter periplasmic adaptor subunit</fullName>
    </submittedName>
</protein>
<dbReference type="GO" id="GO:0005886">
    <property type="term" value="C:plasma membrane"/>
    <property type="evidence" value="ECO:0007669"/>
    <property type="project" value="TreeGrafter"/>
</dbReference>
<feature type="domain" description="Multidrug resistance protein MdtA-like C-terminal permuted SH3" evidence="7">
    <location>
        <begin position="260"/>
        <end position="316"/>
    </location>
</feature>